<feature type="compositionally biased region" description="Low complexity" evidence="1">
    <location>
        <begin position="113"/>
        <end position="132"/>
    </location>
</feature>
<name>A0A8J4A4E9_9ACTN</name>
<reference evidence="3" key="1">
    <citation type="submission" date="2021-01" db="EMBL/GenBank/DDBJ databases">
        <title>Whole genome shotgun sequence of Virgisporangium ochraceum NBRC 16418.</title>
        <authorList>
            <person name="Komaki H."/>
            <person name="Tamura T."/>
        </authorList>
    </citation>
    <scope>NUCLEOTIDE SEQUENCE</scope>
    <source>
        <strain evidence="3">NBRC 16418</strain>
    </source>
</reference>
<evidence type="ECO:0000313" key="3">
    <source>
        <dbReference type="EMBL" id="GIJ74347.1"/>
    </source>
</evidence>
<feature type="domain" description="Putative regulatory protein FmdB zinc ribbon" evidence="2">
    <location>
        <begin position="23"/>
        <end position="62"/>
    </location>
</feature>
<comment type="caution">
    <text evidence="3">The sequence shown here is derived from an EMBL/GenBank/DDBJ whole genome shotgun (WGS) entry which is preliminary data.</text>
</comment>
<feature type="region of interest" description="Disordered" evidence="1">
    <location>
        <begin position="72"/>
        <end position="132"/>
    </location>
</feature>
<feature type="compositionally biased region" description="Basic and acidic residues" evidence="1">
    <location>
        <begin position="91"/>
        <end position="112"/>
    </location>
</feature>
<organism evidence="3 4">
    <name type="scientific">Virgisporangium ochraceum</name>
    <dbReference type="NCBI Taxonomy" id="65505"/>
    <lineage>
        <taxon>Bacteria</taxon>
        <taxon>Bacillati</taxon>
        <taxon>Actinomycetota</taxon>
        <taxon>Actinomycetes</taxon>
        <taxon>Micromonosporales</taxon>
        <taxon>Micromonosporaceae</taxon>
        <taxon>Virgisporangium</taxon>
    </lineage>
</organism>
<evidence type="ECO:0000256" key="1">
    <source>
        <dbReference type="SAM" id="MobiDB-lite"/>
    </source>
</evidence>
<evidence type="ECO:0000313" key="4">
    <source>
        <dbReference type="Proteomes" id="UP000635606"/>
    </source>
</evidence>
<dbReference type="PANTHER" id="PTHR34404:SF2">
    <property type="entry name" value="CONSERVED SERINE RICH PROTEIN"/>
    <property type="match status" value="1"/>
</dbReference>
<dbReference type="Proteomes" id="UP000635606">
    <property type="component" value="Unassembled WGS sequence"/>
</dbReference>
<evidence type="ECO:0000259" key="2">
    <source>
        <dbReference type="SMART" id="SM00834"/>
    </source>
</evidence>
<dbReference type="EMBL" id="BOPH01000133">
    <property type="protein sequence ID" value="GIJ74347.1"/>
    <property type="molecule type" value="Genomic_DNA"/>
</dbReference>
<dbReference type="InterPro" id="IPR013429">
    <property type="entry name" value="Regulatory_FmdB_Zinc_ribbon"/>
</dbReference>
<gene>
    <name evidence="3" type="ORF">Voc01_092640</name>
</gene>
<proteinExistence type="predicted"/>
<dbReference type="SMART" id="SM00834">
    <property type="entry name" value="CxxC_CXXC_SSSS"/>
    <property type="match status" value="1"/>
</dbReference>
<dbReference type="NCBIfam" id="TIGR02605">
    <property type="entry name" value="CxxC_CxxC_SSSS"/>
    <property type="match status" value="1"/>
</dbReference>
<protein>
    <recommendedName>
        <fullName evidence="2">Putative regulatory protein FmdB zinc ribbon domain-containing protein</fullName>
    </recommendedName>
</protein>
<dbReference type="Pfam" id="PF09723">
    <property type="entry name" value="Zn_ribbon_8"/>
    <property type="match status" value="1"/>
</dbReference>
<sequence length="132" mass="13881">MTHHWHSKSLSAKVCQPVEGFVPTYQYACTACGHQLEAVQSFADDPLTECPACEGRLRKLYSAVGIVFKGSGFYRTDSRNGGKTGGSSKPAESKSETSKSETKSETKTETKSSDSSSSSSASTSSKSAAPAA</sequence>
<dbReference type="AlphaFoldDB" id="A0A8J4A4E9"/>
<dbReference type="PANTHER" id="PTHR34404">
    <property type="entry name" value="REGULATORY PROTEIN, FMDB FAMILY"/>
    <property type="match status" value="1"/>
</dbReference>
<keyword evidence="4" id="KW-1185">Reference proteome</keyword>
<accession>A0A8J4A4E9</accession>